<dbReference type="PANTHER" id="PTHR43540:SF6">
    <property type="entry name" value="ISOCHORISMATASE-LIKE DOMAIN-CONTAINING PROTEIN"/>
    <property type="match status" value="1"/>
</dbReference>
<dbReference type="GO" id="GO:0016787">
    <property type="term" value="F:hydrolase activity"/>
    <property type="evidence" value="ECO:0007669"/>
    <property type="project" value="UniProtKB-KW"/>
</dbReference>
<comment type="caution">
    <text evidence="4">The sequence shown here is derived from an EMBL/GenBank/DDBJ whole genome shotgun (WGS) entry which is preliminary data.</text>
</comment>
<dbReference type="RefSeq" id="WP_285332983.1">
    <property type="nucleotide sequence ID" value="NZ_JASODW010000004.1"/>
</dbReference>
<organism evidence="4 5">
    <name type="scientific">Pseudoglutamicibacter cumminsii</name>
    <dbReference type="NCBI Taxonomy" id="156979"/>
    <lineage>
        <taxon>Bacteria</taxon>
        <taxon>Bacillati</taxon>
        <taxon>Actinomycetota</taxon>
        <taxon>Actinomycetes</taxon>
        <taxon>Micrococcales</taxon>
        <taxon>Micrococcaceae</taxon>
        <taxon>Pseudoglutamicibacter</taxon>
    </lineage>
</organism>
<feature type="compositionally biased region" description="Polar residues" evidence="2">
    <location>
        <begin position="15"/>
        <end position="24"/>
    </location>
</feature>
<name>A0AAP4CB61_9MICC</name>
<dbReference type="SUPFAM" id="SSF52499">
    <property type="entry name" value="Isochorismatase-like hydrolases"/>
    <property type="match status" value="1"/>
</dbReference>
<keyword evidence="1 4" id="KW-0378">Hydrolase</keyword>
<gene>
    <name evidence="4" type="ORF">QP116_04805</name>
</gene>
<sequence>MTTASDASVAAEQQRAPQQRTPEQNRAPRKGALVFIDMQNIFADQAGQWGVLNYAEVEQAMARLRERDDSPVIWTRFVRDPEEHGAWADYYDRWDECRDEPESAVWGLTSPVLEGDQVLSMPTFSKWGEQLAEMTKDYDRLVLAGVATDCCVIGTALGAVDAGKWVTVLTDACGGGTKEVHDQAMAIMDCFNPMLTLMTVDEYLDS</sequence>
<accession>A0AAP4CB61</accession>
<evidence type="ECO:0000256" key="2">
    <source>
        <dbReference type="SAM" id="MobiDB-lite"/>
    </source>
</evidence>
<proteinExistence type="predicted"/>
<dbReference type="CDD" id="cd00431">
    <property type="entry name" value="cysteine_hydrolases"/>
    <property type="match status" value="1"/>
</dbReference>
<dbReference type="Gene3D" id="3.40.50.850">
    <property type="entry name" value="Isochorismatase-like"/>
    <property type="match status" value="1"/>
</dbReference>
<dbReference type="Pfam" id="PF00857">
    <property type="entry name" value="Isochorismatase"/>
    <property type="match status" value="1"/>
</dbReference>
<evidence type="ECO:0000313" key="4">
    <source>
        <dbReference type="EMBL" id="MDK6275061.1"/>
    </source>
</evidence>
<reference evidence="4" key="1">
    <citation type="submission" date="2023-05" db="EMBL/GenBank/DDBJ databases">
        <title>Cataloging the Phylogenetic Diversity of Human Bladder Bacteria.</title>
        <authorList>
            <person name="Du J."/>
        </authorList>
    </citation>
    <scope>NUCLEOTIDE SEQUENCE</scope>
    <source>
        <strain evidence="4">UMB9978</strain>
    </source>
</reference>
<dbReference type="PANTHER" id="PTHR43540">
    <property type="entry name" value="PEROXYUREIDOACRYLATE/UREIDOACRYLATE AMIDOHYDROLASE-RELATED"/>
    <property type="match status" value="1"/>
</dbReference>
<dbReference type="EMBL" id="JASODW010000004">
    <property type="protein sequence ID" value="MDK6275061.1"/>
    <property type="molecule type" value="Genomic_DNA"/>
</dbReference>
<protein>
    <submittedName>
        <fullName evidence="4">Cysteine hydrolase</fullName>
    </submittedName>
</protein>
<dbReference type="InterPro" id="IPR000868">
    <property type="entry name" value="Isochorismatase-like_dom"/>
</dbReference>
<dbReference type="InterPro" id="IPR036380">
    <property type="entry name" value="Isochorismatase-like_sf"/>
</dbReference>
<dbReference type="Proteomes" id="UP001240483">
    <property type="component" value="Unassembled WGS sequence"/>
</dbReference>
<feature type="domain" description="Isochorismatase-like" evidence="3">
    <location>
        <begin position="32"/>
        <end position="196"/>
    </location>
</feature>
<feature type="region of interest" description="Disordered" evidence="2">
    <location>
        <begin position="1"/>
        <end position="28"/>
    </location>
</feature>
<evidence type="ECO:0000259" key="3">
    <source>
        <dbReference type="Pfam" id="PF00857"/>
    </source>
</evidence>
<evidence type="ECO:0000256" key="1">
    <source>
        <dbReference type="ARBA" id="ARBA00022801"/>
    </source>
</evidence>
<evidence type="ECO:0000313" key="5">
    <source>
        <dbReference type="Proteomes" id="UP001240483"/>
    </source>
</evidence>
<dbReference type="InterPro" id="IPR050272">
    <property type="entry name" value="Isochorismatase-like_hydrls"/>
</dbReference>
<dbReference type="AlphaFoldDB" id="A0AAP4CB61"/>